<feature type="region of interest" description="Disordered" evidence="1">
    <location>
        <begin position="46"/>
        <end position="69"/>
    </location>
</feature>
<evidence type="ECO:0000313" key="2">
    <source>
        <dbReference type="EMBL" id="GEY80364.1"/>
    </source>
</evidence>
<protein>
    <submittedName>
        <fullName evidence="2">Uncharacterized protein</fullName>
    </submittedName>
</protein>
<feature type="non-terminal residue" evidence="2">
    <location>
        <position position="1"/>
    </location>
</feature>
<dbReference type="EMBL" id="BKCJ010211225">
    <property type="protein sequence ID" value="GEY80364.1"/>
    <property type="molecule type" value="Genomic_DNA"/>
</dbReference>
<name>A0A699HXD9_TANCI</name>
<gene>
    <name evidence="2" type="ORF">Tci_452338</name>
</gene>
<reference evidence="2" key="1">
    <citation type="journal article" date="2019" name="Sci. Rep.">
        <title>Draft genome of Tanacetum cinerariifolium, the natural source of mosquito coil.</title>
        <authorList>
            <person name="Yamashiro T."/>
            <person name="Shiraishi A."/>
            <person name="Satake H."/>
            <person name="Nakayama K."/>
        </authorList>
    </citation>
    <scope>NUCLEOTIDE SEQUENCE</scope>
</reference>
<dbReference type="AlphaFoldDB" id="A0A699HXD9"/>
<organism evidence="2">
    <name type="scientific">Tanacetum cinerariifolium</name>
    <name type="common">Dalmatian daisy</name>
    <name type="synonym">Chrysanthemum cinerariifolium</name>
    <dbReference type="NCBI Taxonomy" id="118510"/>
    <lineage>
        <taxon>Eukaryota</taxon>
        <taxon>Viridiplantae</taxon>
        <taxon>Streptophyta</taxon>
        <taxon>Embryophyta</taxon>
        <taxon>Tracheophyta</taxon>
        <taxon>Spermatophyta</taxon>
        <taxon>Magnoliopsida</taxon>
        <taxon>eudicotyledons</taxon>
        <taxon>Gunneridae</taxon>
        <taxon>Pentapetalae</taxon>
        <taxon>asterids</taxon>
        <taxon>campanulids</taxon>
        <taxon>Asterales</taxon>
        <taxon>Asteraceae</taxon>
        <taxon>Asteroideae</taxon>
        <taxon>Anthemideae</taxon>
        <taxon>Anthemidinae</taxon>
        <taxon>Tanacetum</taxon>
    </lineage>
</organism>
<accession>A0A699HXD9</accession>
<sequence length="111" mass="12494">IIDPKTGEEKQVISVDDGIRPIMNLVDLAKTAEGLVVQKKAKANRELEATNAKPPQTATKAAGQHFTKKEESHIKKSFWELQNKEYIADEDLSPLAVEDLQQQNLYCLMFI</sequence>
<evidence type="ECO:0000256" key="1">
    <source>
        <dbReference type="SAM" id="MobiDB-lite"/>
    </source>
</evidence>
<proteinExistence type="predicted"/>
<comment type="caution">
    <text evidence="2">The sequence shown here is derived from an EMBL/GenBank/DDBJ whole genome shotgun (WGS) entry which is preliminary data.</text>
</comment>